<feature type="transmembrane region" description="Helical" evidence="7">
    <location>
        <begin position="184"/>
        <end position="202"/>
    </location>
</feature>
<accession>A0A1N7PKX7</accession>
<gene>
    <name evidence="9" type="ORF">SAMN05421790_11326</name>
</gene>
<evidence type="ECO:0000259" key="8">
    <source>
        <dbReference type="Pfam" id="PF00892"/>
    </source>
</evidence>
<dbReference type="Gene3D" id="1.10.3730.20">
    <property type="match status" value="1"/>
</dbReference>
<sequence length="307" mass="33273">MSKDRMIAYIQMGSAMAIVGSLVTASKMTVDRIPPHLASELRFIVAAAVLILLLYQREGGFHFRRNRPHLSLLFWQAFFGTYLFNLCLMYGVRWTTGVESGIITSFTPAAVGLLSFLLLRERPGWIRWVGILFVVLGTGVIQVPGAAGGDGQGTMSLWGNLLVLAAVISEGFFITLGKKSTNHVSPLYVSTLVSLYGVLLFLPGTLEELRHFDWAAVPWEGWALILYNALIVTVVGFLLMYAGVSRLPASSAGLMTGLMPVSAVLLSALLLGEPVTWIHGLGILAVLTGIALISQEKEPEPMTANKP</sequence>
<feature type="transmembrane region" description="Helical" evidence="7">
    <location>
        <begin position="222"/>
        <end position="244"/>
    </location>
</feature>
<evidence type="ECO:0000256" key="7">
    <source>
        <dbReference type="SAM" id="Phobius"/>
    </source>
</evidence>
<dbReference type="EMBL" id="FTOD01000013">
    <property type="protein sequence ID" value="SIT11274.1"/>
    <property type="molecule type" value="Genomic_DNA"/>
</dbReference>
<evidence type="ECO:0000256" key="5">
    <source>
        <dbReference type="ARBA" id="ARBA00022989"/>
    </source>
</evidence>
<feature type="domain" description="EamA" evidence="8">
    <location>
        <begin position="8"/>
        <end position="141"/>
    </location>
</feature>
<protein>
    <submittedName>
        <fullName evidence="9">Permease of the drug/metabolite transporter (DMT) superfamily</fullName>
    </submittedName>
</protein>
<dbReference type="AlphaFoldDB" id="A0A1N7PKX7"/>
<feature type="transmembrane region" description="Helical" evidence="7">
    <location>
        <begin position="125"/>
        <end position="145"/>
    </location>
</feature>
<dbReference type="OrthoDB" id="9799821at2"/>
<keyword evidence="6 7" id="KW-0472">Membrane</keyword>
<feature type="transmembrane region" description="Helical" evidence="7">
    <location>
        <begin position="251"/>
        <end position="271"/>
    </location>
</feature>
<keyword evidence="4 7" id="KW-0812">Transmembrane</keyword>
<keyword evidence="3" id="KW-1003">Cell membrane</keyword>
<dbReference type="GO" id="GO:0005886">
    <property type="term" value="C:plasma membrane"/>
    <property type="evidence" value="ECO:0007669"/>
    <property type="project" value="UniProtKB-SubCell"/>
</dbReference>
<evidence type="ECO:0000256" key="4">
    <source>
        <dbReference type="ARBA" id="ARBA00022692"/>
    </source>
</evidence>
<evidence type="ECO:0000256" key="3">
    <source>
        <dbReference type="ARBA" id="ARBA00022475"/>
    </source>
</evidence>
<comment type="similarity">
    <text evidence="2">Belongs to the EamA transporter family.</text>
</comment>
<reference evidence="10" key="1">
    <citation type="submission" date="2017-01" db="EMBL/GenBank/DDBJ databases">
        <authorList>
            <person name="Varghese N."/>
            <person name="Submissions S."/>
        </authorList>
    </citation>
    <scope>NUCLEOTIDE SEQUENCE [LARGE SCALE GENOMIC DNA]</scope>
    <source>
        <strain evidence="10">DSM 45196</strain>
    </source>
</reference>
<feature type="transmembrane region" description="Helical" evidence="7">
    <location>
        <begin position="277"/>
        <end position="294"/>
    </location>
</feature>
<keyword evidence="5 7" id="KW-1133">Transmembrane helix</keyword>
<feature type="domain" description="EamA" evidence="8">
    <location>
        <begin position="157"/>
        <end position="294"/>
    </location>
</feature>
<evidence type="ECO:0000256" key="6">
    <source>
        <dbReference type="ARBA" id="ARBA00023136"/>
    </source>
</evidence>
<dbReference type="PANTHER" id="PTHR32322">
    <property type="entry name" value="INNER MEMBRANE TRANSPORTER"/>
    <property type="match status" value="1"/>
</dbReference>
<dbReference type="Pfam" id="PF00892">
    <property type="entry name" value="EamA"/>
    <property type="match status" value="2"/>
</dbReference>
<feature type="transmembrane region" description="Helical" evidence="7">
    <location>
        <begin position="70"/>
        <end position="92"/>
    </location>
</feature>
<comment type="subcellular location">
    <subcellularLocation>
        <location evidence="1">Cell membrane</location>
        <topology evidence="1">Multi-pass membrane protein</topology>
    </subcellularLocation>
</comment>
<proteinExistence type="inferred from homology"/>
<dbReference type="SUPFAM" id="SSF103481">
    <property type="entry name" value="Multidrug resistance efflux transporter EmrE"/>
    <property type="match status" value="2"/>
</dbReference>
<dbReference type="RefSeq" id="WP_076526173.1">
    <property type="nucleotide sequence ID" value="NZ_CP048103.1"/>
</dbReference>
<feature type="transmembrane region" description="Helical" evidence="7">
    <location>
        <begin position="37"/>
        <end position="55"/>
    </location>
</feature>
<dbReference type="Proteomes" id="UP000186795">
    <property type="component" value="Unassembled WGS sequence"/>
</dbReference>
<evidence type="ECO:0000313" key="9">
    <source>
        <dbReference type="EMBL" id="SIT11274.1"/>
    </source>
</evidence>
<feature type="transmembrane region" description="Helical" evidence="7">
    <location>
        <begin position="7"/>
        <end position="25"/>
    </location>
</feature>
<dbReference type="PANTHER" id="PTHR32322:SF18">
    <property type="entry name" value="S-ADENOSYLMETHIONINE_S-ADENOSYLHOMOCYSTEINE TRANSPORTER"/>
    <property type="match status" value="1"/>
</dbReference>
<organism evidence="9 10">
    <name type="scientific">Kroppenstedtia eburnea</name>
    <dbReference type="NCBI Taxonomy" id="714067"/>
    <lineage>
        <taxon>Bacteria</taxon>
        <taxon>Bacillati</taxon>
        <taxon>Bacillota</taxon>
        <taxon>Bacilli</taxon>
        <taxon>Bacillales</taxon>
        <taxon>Thermoactinomycetaceae</taxon>
        <taxon>Kroppenstedtia</taxon>
    </lineage>
</organism>
<dbReference type="InterPro" id="IPR050638">
    <property type="entry name" value="AA-Vitamin_Transporters"/>
</dbReference>
<feature type="transmembrane region" description="Helical" evidence="7">
    <location>
        <begin position="98"/>
        <end position="118"/>
    </location>
</feature>
<dbReference type="InterPro" id="IPR037185">
    <property type="entry name" value="EmrE-like"/>
</dbReference>
<name>A0A1N7PKX7_9BACL</name>
<evidence type="ECO:0000256" key="2">
    <source>
        <dbReference type="ARBA" id="ARBA00007362"/>
    </source>
</evidence>
<evidence type="ECO:0000256" key="1">
    <source>
        <dbReference type="ARBA" id="ARBA00004651"/>
    </source>
</evidence>
<dbReference type="InterPro" id="IPR000620">
    <property type="entry name" value="EamA_dom"/>
</dbReference>
<keyword evidence="10" id="KW-1185">Reference proteome</keyword>
<feature type="transmembrane region" description="Helical" evidence="7">
    <location>
        <begin position="157"/>
        <end position="177"/>
    </location>
</feature>
<evidence type="ECO:0000313" key="10">
    <source>
        <dbReference type="Proteomes" id="UP000186795"/>
    </source>
</evidence>